<dbReference type="EMBL" id="JBJHZX010000004">
    <property type="protein sequence ID" value="MFL0194737.1"/>
    <property type="molecule type" value="Genomic_DNA"/>
</dbReference>
<sequence length="231" mass="26988">MIVLKIIGSIILLFIIFLILIIISNIKYKIKLIYVEYKINYNIKVNALLNIISITGKGNDENIELFIKLVFLKKKLKINYKENKCDKKFIKSKYKEEYNTDESSFDILNGIKKVYTYKDYLIKVISIIKPEHVNMEGIYGFEDPYITGIFSGFISATSLIFPGNSIRLSPNFSEKFFDLHIKVNGKLKIMTLILLIFKLLILDIYRNMISKLKMKFTGRSKTRKNKLAKVR</sequence>
<keyword evidence="1" id="KW-0472">Membrane</keyword>
<dbReference type="InterPro" id="IPR021338">
    <property type="entry name" value="DUF2953"/>
</dbReference>
<evidence type="ECO:0000313" key="3">
    <source>
        <dbReference type="Proteomes" id="UP001623660"/>
    </source>
</evidence>
<feature type="transmembrane region" description="Helical" evidence="1">
    <location>
        <begin position="145"/>
        <end position="167"/>
    </location>
</feature>
<feature type="transmembrane region" description="Helical" evidence="1">
    <location>
        <begin position="6"/>
        <end position="23"/>
    </location>
</feature>
<evidence type="ECO:0000313" key="2">
    <source>
        <dbReference type="EMBL" id="MFL0194737.1"/>
    </source>
</evidence>
<accession>A0ABW8SFB2</accession>
<protein>
    <submittedName>
        <fullName evidence="2">DUF2953 domain-containing protein</fullName>
    </submittedName>
</protein>
<comment type="caution">
    <text evidence="2">The sequence shown here is derived from an EMBL/GenBank/DDBJ whole genome shotgun (WGS) entry which is preliminary data.</text>
</comment>
<keyword evidence="1" id="KW-1133">Transmembrane helix</keyword>
<keyword evidence="1" id="KW-0812">Transmembrane</keyword>
<dbReference type="RefSeq" id="WP_406790860.1">
    <property type="nucleotide sequence ID" value="NZ_JBJHZX010000004.1"/>
</dbReference>
<organism evidence="2 3">
    <name type="scientific">Candidatus Clostridium eludens</name>
    <dbReference type="NCBI Taxonomy" id="3381663"/>
    <lineage>
        <taxon>Bacteria</taxon>
        <taxon>Bacillati</taxon>
        <taxon>Bacillota</taxon>
        <taxon>Clostridia</taxon>
        <taxon>Eubacteriales</taxon>
        <taxon>Clostridiaceae</taxon>
        <taxon>Clostridium</taxon>
    </lineage>
</organism>
<proteinExistence type="predicted"/>
<feature type="transmembrane region" description="Helical" evidence="1">
    <location>
        <begin position="187"/>
        <end position="205"/>
    </location>
</feature>
<evidence type="ECO:0000256" key="1">
    <source>
        <dbReference type="SAM" id="Phobius"/>
    </source>
</evidence>
<dbReference type="Pfam" id="PF11167">
    <property type="entry name" value="DUF2953"/>
    <property type="match status" value="1"/>
</dbReference>
<reference evidence="2 3" key="1">
    <citation type="submission" date="2024-11" db="EMBL/GenBank/DDBJ databases">
        <authorList>
            <person name="Heng Y.C."/>
            <person name="Lim A.C.H."/>
            <person name="Lee J.K.Y."/>
            <person name="Kittelmann S."/>
        </authorList>
    </citation>
    <scope>NUCLEOTIDE SEQUENCE [LARGE SCALE GENOMIC DNA]</scope>
    <source>
        <strain evidence="2 3">WILCCON 0269</strain>
    </source>
</reference>
<dbReference type="Proteomes" id="UP001623660">
    <property type="component" value="Unassembled WGS sequence"/>
</dbReference>
<name>A0ABW8SFB2_9CLOT</name>
<keyword evidence="3" id="KW-1185">Reference proteome</keyword>
<gene>
    <name evidence="2" type="ORF">ACJDU8_03990</name>
</gene>